<organism evidence="1 2">
    <name type="scientific">Gymnopus androsaceus JB14</name>
    <dbReference type="NCBI Taxonomy" id="1447944"/>
    <lineage>
        <taxon>Eukaryota</taxon>
        <taxon>Fungi</taxon>
        <taxon>Dikarya</taxon>
        <taxon>Basidiomycota</taxon>
        <taxon>Agaricomycotina</taxon>
        <taxon>Agaricomycetes</taxon>
        <taxon>Agaricomycetidae</taxon>
        <taxon>Agaricales</taxon>
        <taxon>Marasmiineae</taxon>
        <taxon>Omphalotaceae</taxon>
        <taxon>Gymnopus</taxon>
    </lineage>
</organism>
<accession>A0A6A4I0J9</accession>
<evidence type="ECO:0000313" key="2">
    <source>
        <dbReference type="Proteomes" id="UP000799118"/>
    </source>
</evidence>
<dbReference type="EMBL" id="ML769418">
    <property type="protein sequence ID" value="KAE9404269.1"/>
    <property type="molecule type" value="Genomic_DNA"/>
</dbReference>
<reference evidence="1" key="1">
    <citation type="journal article" date="2019" name="Environ. Microbiol.">
        <title>Fungal ecological strategies reflected in gene transcription - a case study of two litter decomposers.</title>
        <authorList>
            <person name="Barbi F."/>
            <person name="Kohler A."/>
            <person name="Barry K."/>
            <person name="Baskaran P."/>
            <person name="Daum C."/>
            <person name="Fauchery L."/>
            <person name="Ihrmark K."/>
            <person name="Kuo A."/>
            <person name="LaButti K."/>
            <person name="Lipzen A."/>
            <person name="Morin E."/>
            <person name="Grigoriev I.V."/>
            <person name="Henrissat B."/>
            <person name="Lindahl B."/>
            <person name="Martin F."/>
        </authorList>
    </citation>
    <scope>NUCLEOTIDE SEQUENCE</scope>
    <source>
        <strain evidence="1">JB14</strain>
    </source>
</reference>
<dbReference type="OrthoDB" id="10305473at2759"/>
<evidence type="ECO:0000313" key="1">
    <source>
        <dbReference type="EMBL" id="KAE9404269.1"/>
    </source>
</evidence>
<dbReference type="Proteomes" id="UP000799118">
    <property type="component" value="Unassembled WGS sequence"/>
</dbReference>
<gene>
    <name evidence="1" type="ORF">BT96DRAFT_917018</name>
</gene>
<proteinExistence type="predicted"/>
<dbReference type="AlphaFoldDB" id="A0A6A4I0J9"/>
<keyword evidence="2" id="KW-1185">Reference proteome</keyword>
<protein>
    <submittedName>
        <fullName evidence="1">Uncharacterized protein</fullName>
    </submittedName>
</protein>
<sequence>MPSIAKIVTITPLVRPEARSSPSPTCDVPLVPRNIPKESVSPSLYDCVFTPQASDIDVWARFSNAEGFHDENGFYYPPMDPEEIKQFAEKFFSPGSDSPVSLFDQDPLLSSLTHESEAIYDADVGFLIEDLDSLPSSSEEELDSFISATLSQWPLLPEAAEAAASSDAHASALEPSFVEAYADIMSMDTSS</sequence>
<name>A0A6A4I0J9_9AGAR</name>